<evidence type="ECO:0000313" key="2">
    <source>
        <dbReference type="EMBL" id="QPL15318.1"/>
    </source>
</evidence>
<feature type="region of interest" description="Disordered" evidence="1">
    <location>
        <begin position="1"/>
        <end position="21"/>
    </location>
</feature>
<keyword evidence="2" id="KW-0946">Virion</keyword>
<organism evidence="2">
    <name type="scientific">Raphidiopteran orthomyxo-related virus OKIAV180</name>
    <dbReference type="NCBI Taxonomy" id="2792563"/>
    <lineage>
        <taxon>Viruses</taxon>
        <taxon>Riboviria</taxon>
        <taxon>Orthornavirae</taxon>
        <taxon>Negarnaviricota</taxon>
        <taxon>Polyploviricotina</taxon>
        <taxon>Insthoviricetes</taxon>
        <taxon>Articulavirales</taxon>
        <taxon>Orthomyxoviridae</taxon>
    </lineage>
</organism>
<proteinExistence type="predicted"/>
<dbReference type="GO" id="GO:0019013">
    <property type="term" value="C:viral nucleocapsid"/>
    <property type="evidence" value="ECO:0007669"/>
    <property type="project" value="UniProtKB-KW"/>
</dbReference>
<evidence type="ECO:0000256" key="1">
    <source>
        <dbReference type="SAM" id="MobiDB-lite"/>
    </source>
</evidence>
<keyword evidence="2" id="KW-0543">Viral nucleoprotein</keyword>
<reference evidence="2" key="1">
    <citation type="journal article" date="2019" name="PLoS Pathog.">
        <title>Re-assessing the diversity of negative strand RNA viruses in insects.</title>
        <authorList>
            <person name="Kafer S."/>
            <person name="Paraskevopoulou S."/>
            <person name="Zirkel F."/>
            <person name="Wieseke N."/>
            <person name="Donath A."/>
            <person name="Petersen M."/>
            <person name="Jones T.C."/>
            <person name="Liu S."/>
            <person name="Zhou X."/>
            <person name="Middendorf M."/>
            <person name="Junglen S."/>
            <person name="Misof B."/>
            <person name="Drosten C."/>
        </authorList>
    </citation>
    <scope>NUCLEOTIDE SEQUENCE</scope>
    <source>
        <strain evidence="2">OKIAV180</strain>
    </source>
</reference>
<name>A0A7T0M3I6_9ORTO</name>
<dbReference type="SUPFAM" id="SSF161003">
    <property type="entry name" value="flu NP-like"/>
    <property type="match status" value="1"/>
</dbReference>
<sequence>MSEHEDVEMSAGQDVAGPSGIRRGEKRNIRIVDADSEETEITTAKKPRIQLDNELKVKCLKFISRAFLDLVKEIKDSDEARRDLSFGIQVGNILSSVHNILRQGIKGQFSTLQSKAVSKGFTILSGGTYSITLETAKRIVIEAAKRYGLEYNARATSGNNNWLGTVGPYLNFCCAFGMRMKELRTGHSMMPLKKSDSQTTAANVAQYGLEGCHHILLEGISFPPEKRSSMTQSLGPMTALLCYIRSETKYAEKWKIAAKRALAHIPFIDDILGAIHGQKANDIRTLVKVIADILRIITPRQQQRATFPFNFLALYVNNLMEKDPTKIWTNLNGTQLSRGDEGIGGIDFSGIGAVKLYQATFKAFEWTLNGKFDSHQAGQIVFHSVFGTYKEDLGILSEITDYRSPWATRENMGSSFQKQNTEGRQIKYTKIGLRYWAKLAGASQTGLLAANYSQDSSLPVFSGSRRISFPTDFFEHMRRSSAPSTQGKSITQLTSSLLDVLYGLMDNITKEGSTVEMGTTKWFDVASLTNLGFTEATDFVAIGSNRFFLGRDN</sequence>
<dbReference type="EMBL" id="MW288184">
    <property type="protein sequence ID" value="QPL15318.1"/>
    <property type="molecule type" value="Viral_cRNA"/>
</dbReference>
<protein>
    <submittedName>
        <fullName evidence="2">Nucleoprotein</fullName>
    </submittedName>
</protein>
<accession>A0A7T0M3I6</accession>